<feature type="compositionally biased region" description="Basic and acidic residues" evidence="1">
    <location>
        <begin position="54"/>
        <end position="68"/>
    </location>
</feature>
<reference evidence="2 3" key="1">
    <citation type="journal article" date="2021" name="Elife">
        <title>Chloroplast acquisition without the gene transfer in kleptoplastic sea slugs, Plakobranchus ocellatus.</title>
        <authorList>
            <person name="Maeda T."/>
            <person name="Takahashi S."/>
            <person name="Yoshida T."/>
            <person name="Shimamura S."/>
            <person name="Takaki Y."/>
            <person name="Nagai Y."/>
            <person name="Toyoda A."/>
            <person name="Suzuki Y."/>
            <person name="Arimoto A."/>
            <person name="Ishii H."/>
            <person name="Satoh N."/>
            <person name="Nishiyama T."/>
            <person name="Hasebe M."/>
            <person name="Maruyama T."/>
            <person name="Minagawa J."/>
            <person name="Obokata J."/>
            <person name="Shigenobu S."/>
        </authorList>
    </citation>
    <scope>NUCLEOTIDE SEQUENCE [LARGE SCALE GENOMIC DNA]</scope>
</reference>
<gene>
    <name evidence="2" type="ORF">PoB_004678400</name>
</gene>
<dbReference type="AlphaFoldDB" id="A0AAV4BPN4"/>
<evidence type="ECO:0000313" key="3">
    <source>
        <dbReference type="Proteomes" id="UP000735302"/>
    </source>
</evidence>
<name>A0AAV4BPN4_9GAST</name>
<comment type="caution">
    <text evidence="2">The sequence shown here is derived from an EMBL/GenBank/DDBJ whole genome shotgun (WGS) entry which is preliminary data.</text>
</comment>
<feature type="region of interest" description="Disordered" evidence="1">
    <location>
        <begin position="1"/>
        <end position="78"/>
    </location>
</feature>
<proteinExistence type="predicted"/>
<dbReference type="EMBL" id="BLXT01005154">
    <property type="protein sequence ID" value="GFO20279.1"/>
    <property type="molecule type" value="Genomic_DNA"/>
</dbReference>
<organism evidence="2 3">
    <name type="scientific">Plakobranchus ocellatus</name>
    <dbReference type="NCBI Taxonomy" id="259542"/>
    <lineage>
        <taxon>Eukaryota</taxon>
        <taxon>Metazoa</taxon>
        <taxon>Spiralia</taxon>
        <taxon>Lophotrochozoa</taxon>
        <taxon>Mollusca</taxon>
        <taxon>Gastropoda</taxon>
        <taxon>Heterobranchia</taxon>
        <taxon>Euthyneura</taxon>
        <taxon>Panpulmonata</taxon>
        <taxon>Sacoglossa</taxon>
        <taxon>Placobranchoidea</taxon>
        <taxon>Plakobranchidae</taxon>
        <taxon>Plakobranchus</taxon>
    </lineage>
</organism>
<keyword evidence="3" id="KW-1185">Reference proteome</keyword>
<evidence type="ECO:0000256" key="1">
    <source>
        <dbReference type="SAM" id="MobiDB-lite"/>
    </source>
</evidence>
<evidence type="ECO:0000313" key="2">
    <source>
        <dbReference type="EMBL" id="GFO20279.1"/>
    </source>
</evidence>
<accession>A0AAV4BPN4</accession>
<dbReference type="Proteomes" id="UP000735302">
    <property type="component" value="Unassembled WGS sequence"/>
</dbReference>
<sequence>MQRRAGTCREVQGGAGRCREVQRRAGTYRDVQSPQKGDLKLSDPPSGQGAGGETRTRDKRVPAADLRADSLSSLPPTPSDWHYEEEALWLLQAFSISRVLLVTADSSERPGDRCLIWLGSWLPSKRFEVRFPVRAKSDFIAPLCPPSTKWGDEEKRGGANMRSVAQWLANPP</sequence>
<protein>
    <submittedName>
        <fullName evidence="2">Uncharacterized protein</fullName>
    </submittedName>
</protein>